<keyword evidence="3" id="KW-0479">Metal-binding</keyword>
<keyword evidence="4" id="KW-0408">Iron</keyword>
<keyword evidence="5" id="KW-0472">Membrane</keyword>
<dbReference type="PANTHER" id="PTHR24305">
    <property type="entry name" value="CYTOCHROME P450"/>
    <property type="match status" value="1"/>
</dbReference>
<comment type="cofactor">
    <cofactor evidence="1">
        <name>heme</name>
        <dbReference type="ChEBI" id="CHEBI:30413"/>
    </cofactor>
</comment>
<name>A0ABR3CT59_9PEZI</name>
<reference evidence="6 7" key="1">
    <citation type="submission" date="2024-02" db="EMBL/GenBank/DDBJ databases">
        <title>De novo assembly and annotation of 12 fungi associated with fruit tree decline syndrome in Ontario, Canada.</title>
        <authorList>
            <person name="Sulman M."/>
            <person name="Ellouze W."/>
            <person name="Ilyukhin E."/>
        </authorList>
    </citation>
    <scope>NUCLEOTIDE SEQUENCE [LARGE SCALE GENOMIC DNA]</scope>
    <source>
        <strain evidence="6 7">FDS-637</strain>
    </source>
</reference>
<dbReference type="Proteomes" id="UP001430584">
    <property type="component" value="Unassembled WGS sequence"/>
</dbReference>
<dbReference type="InterPro" id="IPR036396">
    <property type="entry name" value="Cyt_P450_sf"/>
</dbReference>
<dbReference type="RefSeq" id="XP_066636833.1">
    <property type="nucleotide sequence ID" value="XM_066771554.1"/>
</dbReference>
<keyword evidence="7" id="KW-1185">Reference proteome</keyword>
<feature type="transmembrane region" description="Helical" evidence="5">
    <location>
        <begin position="12"/>
        <end position="32"/>
    </location>
</feature>
<evidence type="ECO:0000256" key="3">
    <source>
        <dbReference type="ARBA" id="ARBA00022723"/>
    </source>
</evidence>
<protein>
    <recommendedName>
        <fullName evidence="8">Cytochrome p450</fullName>
    </recommendedName>
</protein>
<evidence type="ECO:0008006" key="8">
    <source>
        <dbReference type="Google" id="ProtNLM"/>
    </source>
</evidence>
<evidence type="ECO:0000313" key="6">
    <source>
        <dbReference type="EMBL" id="KAL0264093.1"/>
    </source>
</evidence>
<gene>
    <name evidence="6" type="ORF">SLS55_000037</name>
</gene>
<organism evidence="6 7">
    <name type="scientific">Diplodia seriata</name>
    <dbReference type="NCBI Taxonomy" id="420778"/>
    <lineage>
        <taxon>Eukaryota</taxon>
        <taxon>Fungi</taxon>
        <taxon>Dikarya</taxon>
        <taxon>Ascomycota</taxon>
        <taxon>Pezizomycotina</taxon>
        <taxon>Dothideomycetes</taxon>
        <taxon>Dothideomycetes incertae sedis</taxon>
        <taxon>Botryosphaeriales</taxon>
        <taxon>Botryosphaeriaceae</taxon>
        <taxon>Diplodia</taxon>
    </lineage>
</organism>
<comment type="caution">
    <text evidence="6">The sequence shown here is derived from an EMBL/GenBank/DDBJ whole genome shotgun (WGS) entry which is preliminary data.</text>
</comment>
<dbReference type="GeneID" id="92004122"/>
<accession>A0ABR3CT59</accession>
<feature type="transmembrane region" description="Helical" evidence="5">
    <location>
        <begin position="44"/>
        <end position="63"/>
    </location>
</feature>
<dbReference type="Gene3D" id="1.10.630.10">
    <property type="entry name" value="Cytochrome P450"/>
    <property type="match status" value="1"/>
</dbReference>
<evidence type="ECO:0000256" key="5">
    <source>
        <dbReference type="SAM" id="Phobius"/>
    </source>
</evidence>
<evidence type="ECO:0000256" key="4">
    <source>
        <dbReference type="ARBA" id="ARBA00023004"/>
    </source>
</evidence>
<dbReference type="InterPro" id="IPR050121">
    <property type="entry name" value="Cytochrome_P450_monoxygenase"/>
</dbReference>
<proteinExistence type="inferred from homology"/>
<dbReference type="PANTHER" id="PTHR24305:SF232">
    <property type="entry name" value="P450, PUTATIVE (EUROFUNG)-RELATED"/>
    <property type="match status" value="1"/>
</dbReference>
<dbReference type="SUPFAM" id="SSF48264">
    <property type="entry name" value="Cytochrome P450"/>
    <property type="match status" value="1"/>
</dbReference>
<keyword evidence="5" id="KW-1133">Transmembrane helix</keyword>
<evidence type="ECO:0000256" key="2">
    <source>
        <dbReference type="ARBA" id="ARBA00010617"/>
    </source>
</evidence>
<keyword evidence="5" id="KW-0812">Transmembrane</keyword>
<sequence length="289" mass="32287">MALGTIMELPLASIASLVGVSIATALVSRIFYNLYVHPLAKFHGPWYAASFSLCGAIISVLRVEPQWLMSLTKRYGTDKPIRIAPNLLLFPMASAVKDIYWDAKCNTKAPLYGTGALGPPHLFTTLGGEEHRALRKALGGSQWTIGGLKNAWEPRIDELVQLFIRRLAERAEKNETVTISDKVAEFAADVMTMLSFGEPWGFVANSRDERNMLHSWREGLDFFGFVGRFRWFRDVVIPTRVGARLFLPSVADDSGMGYLMSQADGAVAERERRIENEGFAQEKPDFLQQ</sequence>
<evidence type="ECO:0000313" key="7">
    <source>
        <dbReference type="Proteomes" id="UP001430584"/>
    </source>
</evidence>
<dbReference type="EMBL" id="JAJVCZ030000001">
    <property type="protein sequence ID" value="KAL0264093.1"/>
    <property type="molecule type" value="Genomic_DNA"/>
</dbReference>
<comment type="similarity">
    <text evidence="2">Belongs to the cytochrome P450 family.</text>
</comment>
<evidence type="ECO:0000256" key="1">
    <source>
        <dbReference type="ARBA" id="ARBA00001971"/>
    </source>
</evidence>